<proteinExistence type="predicted"/>
<dbReference type="InterPro" id="IPR011701">
    <property type="entry name" value="MFS"/>
</dbReference>
<dbReference type="GO" id="GO:0008028">
    <property type="term" value="F:monocarboxylic acid transmembrane transporter activity"/>
    <property type="evidence" value="ECO:0007669"/>
    <property type="project" value="TreeGrafter"/>
</dbReference>
<evidence type="ECO:0000313" key="4">
    <source>
        <dbReference type="Proteomes" id="UP001219518"/>
    </source>
</evidence>
<dbReference type="Gene3D" id="1.20.1250.20">
    <property type="entry name" value="MFS general substrate transporter like domains"/>
    <property type="match status" value="2"/>
</dbReference>
<feature type="transmembrane region" description="Helical" evidence="2">
    <location>
        <begin position="111"/>
        <end position="132"/>
    </location>
</feature>
<feature type="transmembrane region" description="Helical" evidence="2">
    <location>
        <begin position="529"/>
        <end position="552"/>
    </location>
</feature>
<dbReference type="PANTHER" id="PTHR11360:SF237">
    <property type="entry name" value="MONOCARBOXYLATE TRANSPORTER 12-B-LIKE PROTEIN"/>
    <property type="match status" value="1"/>
</dbReference>
<evidence type="ECO:0000313" key="3">
    <source>
        <dbReference type="EMBL" id="KAK3911006.1"/>
    </source>
</evidence>
<dbReference type="Pfam" id="PF07690">
    <property type="entry name" value="MFS_1"/>
    <property type="match status" value="1"/>
</dbReference>
<dbReference type="EMBL" id="JAHWGI010000219">
    <property type="protein sequence ID" value="KAK3911006.1"/>
    <property type="molecule type" value="Genomic_DNA"/>
</dbReference>
<dbReference type="InterPro" id="IPR050327">
    <property type="entry name" value="Proton-linked_MCT"/>
</dbReference>
<evidence type="ECO:0000256" key="1">
    <source>
        <dbReference type="SAM" id="MobiDB-lite"/>
    </source>
</evidence>
<feature type="transmembrane region" description="Helical" evidence="2">
    <location>
        <begin position="57"/>
        <end position="79"/>
    </location>
</feature>
<keyword evidence="4" id="KW-1185">Reference proteome</keyword>
<feature type="transmembrane region" description="Helical" evidence="2">
    <location>
        <begin position="16"/>
        <end position="37"/>
    </location>
</feature>
<keyword evidence="2" id="KW-0812">Transmembrane</keyword>
<feature type="transmembrane region" description="Helical" evidence="2">
    <location>
        <begin position="396"/>
        <end position="420"/>
    </location>
</feature>
<feature type="transmembrane region" description="Helical" evidence="2">
    <location>
        <begin position="564"/>
        <end position="588"/>
    </location>
</feature>
<feature type="transmembrane region" description="Helical" evidence="2">
    <location>
        <begin position="144"/>
        <end position="169"/>
    </location>
</feature>
<accession>A0AAE1GX90</accession>
<dbReference type="PANTHER" id="PTHR11360">
    <property type="entry name" value="MONOCARBOXYLATE TRANSPORTER"/>
    <property type="match status" value="1"/>
</dbReference>
<dbReference type="InterPro" id="IPR036259">
    <property type="entry name" value="MFS_trans_sf"/>
</dbReference>
<feature type="region of interest" description="Disordered" evidence="1">
    <location>
        <begin position="352"/>
        <end position="374"/>
    </location>
</feature>
<organism evidence="3 4">
    <name type="scientific">Frankliniella fusca</name>
    <dbReference type="NCBI Taxonomy" id="407009"/>
    <lineage>
        <taxon>Eukaryota</taxon>
        <taxon>Metazoa</taxon>
        <taxon>Ecdysozoa</taxon>
        <taxon>Arthropoda</taxon>
        <taxon>Hexapoda</taxon>
        <taxon>Insecta</taxon>
        <taxon>Pterygota</taxon>
        <taxon>Neoptera</taxon>
        <taxon>Paraneoptera</taxon>
        <taxon>Thysanoptera</taxon>
        <taxon>Terebrantia</taxon>
        <taxon>Thripoidea</taxon>
        <taxon>Thripidae</taxon>
        <taxon>Frankliniella</taxon>
    </lineage>
</organism>
<feature type="transmembrane region" description="Helical" evidence="2">
    <location>
        <begin position="86"/>
        <end position="105"/>
    </location>
</feature>
<gene>
    <name evidence="3" type="ORF">KUF71_020710</name>
</gene>
<dbReference type="SUPFAM" id="SSF103473">
    <property type="entry name" value="MFS general substrate transporter"/>
    <property type="match status" value="1"/>
</dbReference>
<reference evidence="3" key="2">
    <citation type="journal article" date="2023" name="BMC Genomics">
        <title>Pest status, molecular evolution, and epigenetic factors derived from the genome assembly of Frankliniella fusca, a thysanopteran phytovirus vector.</title>
        <authorList>
            <person name="Catto M.A."/>
            <person name="Labadie P.E."/>
            <person name="Jacobson A.L."/>
            <person name="Kennedy G.G."/>
            <person name="Srinivasan R."/>
            <person name="Hunt B.G."/>
        </authorList>
    </citation>
    <scope>NUCLEOTIDE SEQUENCE</scope>
    <source>
        <strain evidence="3">PL_HMW_Pooled</strain>
    </source>
</reference>
<keyword evidence="2" id="KW-0472">Membrane</keyword>
<sequence>MAAAAPPLHAEPPDGGYAWVILIAHSFNLILSIQLMTMVGLVFKDMFNELALPATDIAVILNLHVGLSLLLGIFTGALVRRFGYRKVAAAGSLLTCAGLLLTSVSTTYFEFLINFSIVTSAGMGLSTPAFAVAFHSYFRRRRSLATAVTASVVGVVGIVSPQVIELLLWEYGSRGTCVLQAGYALNVLVAASLLQPVGWHSRSRPRDGAAGRYSLTPHPPRRAGEPAHAVNAVHPPPASPRAFHPPCAADKSDVKVLVEAADEESIPGDDFALPPLPIVKEETDAELRRELYGSLASMRRRASTVSSYHTARRPSEASNTLWASASVLDLADQVWSSRPALDKLLEKAAVDATAAPGPPGPRRPEDTPALPAVPRPRPPRCLCDDLRRFGRFLVNLFDLGLLGTPVIANVMVGLALALFAEGNFHRFLPLILAERGLSTPRIANILSLMAVADTSCKLLAPLLHGLLRQSSRTMCTVALVVLVAGRTVLALTRDDAVVLAMAVTLGGFKGFRVVFHAQVVPDSVPSERLAAAIGLQSVLSGIVSLLCGPLIGVIRDQSGSYDTVIFTCNAFTLVCLSMWVVEFVTAALRGRRRGRSQSQDSSGGGAGLWRAEK</sequence>
<feature type="region of interest" description="Disordered" evidence="1">
    <location>
        <begin position="200"/>
        <end position="227"/>
    </location>
</feature>
<name>A0AAE1GX90_9NEOP</name>
<dbReference type="AlphaFoldDB" id="A0AAE1GX90"/>
<evidence type="ECO:0000256" key="2">
    <source>
        <dbReference type="SAM" id="Phobius"/>
    </source>
</evidence>
<comment type="caution">
    <text evidence="3">The sequence shown here is derived from an EMBL/GenBank/DDBJ whole genome shotgun (WGS) entry which is preliminary data.</text>
</comment>
<protein>
    <submittedName>
        <fullName evidence="3">Monocarboxylate transporter 3</fullName>
    </submittedName>
</protein>
<reference evidence="3" key="1">
    <citation type="submission" date="2021-07" db="EMBL/GenBank/DDBJ databases">
        <authorList>
            <person name="Catto M.A."/>
            <person name="Jacobson A."/>
            <person name="Kennedy G."/>
            <person name="Labadie P."/>
            <person name="Hunt B.G."/>
            <person name="Srinivasan R."/>
        </authorList>
    </citation>
    <scope>NUCLEOTIDE SEQUENCE</scope>
    <source>
        <strain evidence="3">PL_HMW_Pooled</strain>
        <tissue evidence="3">Head</tissue>
    </source>
</reference>
<dbReference type="Proteomes" id="UP001219518">
    <property type="component" value="Unassembled WGS sequence"/>
</dbReference>
<feature type="region of interest" description="Disordered" evidence="1">
    <location>
        <begin position="594"/>
        <end position="613"/>
    </location>
</feature>
<feature type="transmembrane region" description="Helical" evidence="2">
    <location>
        <begin position="497"/>
        <end position="517"/>
    </location>
</feature>
<keyword evidence="2" id="KW-1133">Transmembrane helix</keyword>